<dbReference type="Proteomes" id="UP000238479">
    <property type="component" value="Chromosome 6"/>
</dbReference>
<dbReference type="PANTHER" id="PTHR34277">
    <property type="entry name" value="CLAVATA3/ESR (CLE)-RELATED PROTEIN 26"/>
    <property type="match status" value="1"/>
</dbReference>
<name>A0A2P6Q0S5_ROSCH</name>
<evidence type="ECO:0000313" key="1">
    <source>
        <dbReference type="EMBL" id="PRQ27782.1"/>
    </source>
</evidence>
<protein>
    <recommendedName>
        <fullName evidence="3">CLAVATA3/ESR (CLE)-related protein</fullName>
    </recommendedName>
</protein>
<sequence>MLVFVSCEVSLVCRVYSMPPPPPFNDLFPFFHTLPKLTKPYSFSMRFPLSFSNYKMELQRRLIVLVFLALVVSGYKENSTTTPPVSVHDQLQYSSRNLEAKQKVNEEKKRLRHHYSFEAFFANKRKVPNASDPLHNR</sequence>
<dbReference type="EMBL" id="PDCK01000044">
    <property type="protein sequence ID" value="PRQ27782.1"/>
    <property type="molecule type" value="Genomic_DNA"/>
</dbReference>
<keyword evidence="2" id="KW-1185">Reference proteome</keyword>
<accession>A0A2P6Q0S5</accession>
<proteinExistence type="predicted"/>
<gene>
    <name evidence="1" type="ORF">RchiOBHm_Chr6g0308941</name>
</gene>
<comment type="caution">
    <text evidence="1">The sequence shown here is derived from an EMBL/GenBank/DDBJ whole genome shotgun (WGS) entry which is preliminary data.</text>
</comment>
<evidence type="ECO:0000313" key="2">
    <source>
        <dbReference type="Proteomes" id="UP000238479"/>
    </source>
</evidence>
<reference evidence="1 2" key="1">
    <citation type="journal article" date="2018" name="Nat. Genet.">
        <title>The Rosa genome provides new insights in the design of modern roses.</title>
        <authorList>
            <person name="Bendahmane M."/>
        </authorList>
    </citation>
    <scope>NUCLEOTIDE SEQUENCE [LARGE SCALE GENOMIC DNA]</scope>
    <source>
        <strain evidence="2">cv. Old Blush</strain>
    </source>
</reference>
<dbReference type="PANTHER" id="PTHR34277:SF1">
    <property type="entry name" value="CLAVATA3_ESR (CLE) GENE FAMILY MEMBER MTCLE20"/>
    <property type="match status" value="1"/>
</dbReference>
<evidence type="ECO:0008006" key="3">
    <source>
        <dbReference type="Google" id="ProtNLM"/>
    </source>
</evidence>
<dbReference type="Gramene" id="PRQ27782">
    <property type="protein sequence ID" value="PRQ27782"/>
    <property type="gene ID" value="RchiOBHm_Chr6g0308941"/>
</dbReference>
<dbReference type="InterPro" id="IPR039316">
    <property type="entry name" value="CLE25/26"/>
</dbReference>
<dbReference type="AlphaFoldDB" id="A0A2P6Q0S5"/>
<organism evidence="1 2">
    <name type="scientific">Rosa chinensis</name>
    <name type="common">China rose</name>
    <dbReference type="NCBI Taxonomy" id="74649"/>
    <lineage>
        <taxon>Eukaryota</taxon>
        <taxon>Viridiplantae</taxon>
        <taxon>Streptophyta</taxon>
        <taxon>Embryophyta</taxon>
        <taxon>Tracheophyta</taxon>
        <taxon>Spermatophyta</taxon>
        <taxon>Magnoliopsida</taxon>
        <taxon>eudicotyledons</taxon>
        <taxon>Gunneridae</taxon>
        <taxon>Pentapetalae</taxon>
        <taxon>rosids</taxon>
        <taxon>fabids</taxon>
        <taxon>Rosales</taxon>
        <taxon>Rosaceae</taxon>
        <taxon>Rosoideae</taxon>
        <taxon>Rosoideae incertae sedis</taxon>
        <taxon>Rosa</taxon>
    </lineage>
</organism>